<dbReference type="RefSeq" id="WP_006367746.1">
    <property type="nucleotide sequence ID" value="NZ_JAAXPC010000009.1"/>
</dbReference>
<dbReference type="PRINTS" id="PR00080">
    <property type="entry name" value="SDRFAMILY"/>
</dbReference>
<dbReference type="EMBL" id="JAAXPC010000009">
    <property type="protein sequence ID" value="NKY03096.1"/>
    <property type="molecule type" value="Genomic_DNA"/>
</dbReference>
<dbReference type="NCBIfam" id="NF009467">
    <property type="entry name" value="PRK12826.1-3"/>
    <property type="match status" value="1"/>
</dbReference>
<keyword evidence="2" id="KW-0560">Oxidoreductase</keyword>
<dbReference type="Gene3D" id="3.40.50.720">
    <property type="entry name" value="NAD(P)-binding Rossmann-like Domain"/>
    <property type="match status" value="1"/>
</dbReference>
<dbReference type="PANTHER" id="PTHR24321">
    <property type="entry name" value="DEHYDROGENASES, SHORT CHAIN"/>
    <property type="match status" value="1"/>
</dbReference>
<dbReference type="GO" id="GO:0016491">
    <property type="term" value="F:oxidoreductase activity"/>
    <property type="evidence" value="ECO:0007669"/>
    <property type="project" value="UniProtKB-KW"/>
</dbReference>
<comment type="caution">
    <text evidence="4">The sequence shown here is derived from an EMBL/GenBank/DDBJ whole genome shotgun (WGS) entry which is preliminary data.</text>
</comment>
<sequence length="270" mass="28234">MTRLEGKVAFITGVARGQGRAHAVRLACEGAGIIGVDLAGPLPGVPYDSATPDDLAETARLVEEQGGTAVLTQCDVRDADGLTAAVAAGVERFGGLDIVVANAGICIPQTYDEITAESFRDTIDINVIGVWNTVRATVDPLIARGGGSVIITSSYAGKKVQPFMIHYTTSKHALVGMTRGLAAELGAHNIRVNSVHPGAVNTPMGSGSMRERIEQTNESNPRLAGMGMVFLNQYVAEADEIANVVAFLASDESAFITSEHISIDGGAQHY</sequence>
<dbReference type="CDD" id="cd05233">
    <property type="entry name" value="SDR_c"/>
    <property type="match status" value="1"/>
</dbReference>
<proteinExistence type="inferred from homology"/>
<comment type="similarity">
    <text evidence="1">Belongs to the short-chain dehydrogenases/reductases (SDR) family.</text>
</comment>
<reference evidence="4 5" key="1">
    <citation type="submission" date="2020-04" db="EMBL/GenBank/DDBJ databases">
        <title>MicrobeNet Type strains.</title>
        <authorList>
            <person name="Nicholson A.C."/>
        </authorList>
    </citation>
    <scope>NUCLEOTIDE SEQUENCE [LARGE SCALE GENOMIC DNA]</scope>
    <source>
        <strain evidence="4 5">ATCC BAA-14</strain>
    </source>
</reference>
<evidence type="ECO:0000256" key="3">
    <source>
        <dbReference type="ARBA" id="ARBA00023027"/>
    </source>
</evidence>
<name>A0A846WQ31_9ACTN</name>
<dbReference type="InterPro" id="IPR002347">
    <property type="entry name" value="SDR_fam"/>
</dbReference>
<dbReference type="Proteomes" id="UP000563898">
    <property type="component" value="Unassembled WGS sequence"/>
</dbReference>
<evidence type="ECO:0000256" key="1">
    <source>
        <dbReference type="ARBA" id="ARBA00006484"/>
    </source>
</evidence>
<dbReference type="AlphaFoldDB" id="A0A846WQ31"/>
<gene>
    <name evidence="4" type="ORF">HGA05_16120</name>
</gene>
<dbReference type="PRINTS" id="PR00081">
    <property type="entry name" value="GDHRDH"/>
</dbReference>
<evidence type="ECO:0000313" key="4">
    <source>
        <dbReference type="EMBL" id="NKY03096.1"/>
    </source>
</evidence>
<protein>
    <submittedName>
        <fullName evidence="4">Mycofactocin-coupled SDR family oxidoreductase</fullName>
    </submittedName>
</protein>
<dbReference type="FunFam" id="3.40.50.720:FF:000084">
    <property type="entry name" value="Short-chain dehydrogenase reductase"/>
    <property type="match status" value="1"/>
</dbReference>
<dbReference type="SUPFAM" id="SSF51735">
    <property type="entry name" value="NAD(P)-binding Rossmann-fold domains"/>
    <property type="match status" value="1"/>
</dbReference>
<evidence type="ECO:0000256" key="2">
    <source>
        <dbReference type="ARBA" id="ARBA00023002"/>
    </source>
</evidence>
<keyword evidence="3" id="KW-0520">NAD</keyword>
<organism evidence="4 5">
    <name type="scientific">Gordonia polyisoprenivorans</name>
    <dbReference type="NCBI Taxonomy" id="84595"/>
    <lineage>
        <taxon>Bacteria</taxon>
        <taxon>Bacillati</taxon>
        <taxon>Actinomycetota</taxon>
        <taxon>Actinomycetes</taxon>
        <taxon>Mycobacteriales</taxon>
        <taxon>Gordoniaceae</taxon>
        <taxon>Gordonia</taxon>
    </lineage>
</organism>
<dbReference type="NCBIfam" id="TIGR03971">
    <property type="entry name" value="SDR_subfam_1"/>
    <property type="match status" value="1"/>
</dbReference>
<dbReference type="Pfam" id="PF13561">
    <property type="entry name" value="adh_short_C2"/>
    <property type="match status" value="1"/>
</dbReference>
<dbReference type="PROSITE" id="PS00061">
    <property type="entry name" value="ADH_SHORT"/>
    <property type="match status" value="1"/>
</dbReference>
<evidence type="ECO:0000313" key="5">
    <source>
        <dbReference type="Proteomes" id="UP000563898"/>
    </source>
</evidence>
<accession>A0A846WQ31</accession>
<dbReference type="InterPro" id="IPR023985">
    <property type="entry name" value="SDR_subfam_1"/>
</dbReference>
<dbReference type="PANTHER" id="PTHR24321:SF8">
    <property type="entry name" value="ESTRADIOL 17-BETA-DEHYDROGENASE 8-RELATED"/>
    <property type="match status" value="1"/>
</dbReference>
<dbReference type="InterPro" id="IPR036291">
    <property type="entry name" value="NAD(P)-bd_dom_sf"/>
</dbReference>
<dbReference type="InterPro" id="IPR020904">
    <property type="entry name" value="Sc_DH/Rdtase_CS"/>
</dbReference>